<keyword evidence="3" id="KW-1185">Reference proteome</keyword>
<proteinExistence type="predicted"/>
<evidence type="ECO:0000313" key="2">
    <source>
        <dbReference type="EMBL" id="OSC96300.1"/>
    </source>
</evidence>
<dbReference type="EMBL" id="KZ084192">
    <property type="protein sequence ID" value="OSC96300.1"/>
    <property type="molecule type" value="Genomic_DNA"/>
</dbReference>
<gene>
    <name evidence="2" type="ORF">PYCCODRAFT_1472738</name>
</gene>
<name>A0A1Y2I7C5_TRAC3</name>
<dbReference type="AlphaFoldDB" id="A0A1Y2I7C5"/>
<dbReference type="STRING" id="1353009.A0A1Y2I7C5"/>
<dbReference type="Proteomes" id="UP000193067">
    <property type="component" value="Unassembled WGS sequence"/>
</dbReference>
<sequence length="336" mass="37908">MLGAQARRPDGARGARLTAREREEQEIFEVALRTWEDDPASEWMTTEVCIEEYHRFFGRNALPTNWCYEASVSDSKDAFVRECYEWARDQFKHKLDDWRCDLALHLAFLISKILPNVGWPTDKASSDLEERLDELHQNDMRGAIEAVRTLPWVPKNAKGAKDESIYYTQASIVFLCWIHSGSPLRQKLRRGTGLGEAWSKKHGNKCLTPVNLIRMGIAYPMSAGIIGRPLYGSNFSALDESAMQAWWKEVRALLEKSPYSLCRLIFGAQITSLLVDRGHFSKTAPPSASTGAVSRTASSSSERTLVGSSKRSLDDLSDEDDGFGVAPPPPRRRRHF</sequence>
<accession>A0A1Y2I7C5</accession>
<protein>
    <submittedName>
        <fullName evidence="2">Uncharacterized protein</fullName>
    </submittedName>
</protein>
<organism evidence="2 3">
    <name type="scientific">Trametes coccinea (strain BRFM310)</name>
    <name type="common">Pycnoporus coccineus</name>
    <dbReference type="NCBI Taxonomy" id="1353009"/>
    <lineage>
        <taxon>Eukaryota</taxon>
        <taxon>Fungi</taxon>
        <taxon>Dikarya</taxon>
        <taxon>Basidiomycota</taxon>
        <taxon>Agaricomycotina</taxon>
        <taxon>Agaricomycetes</taxon>
        <taxon>Polyporales</taxon>
        <taxon>Polyporaceae</taxon>
        <taxon>Trametes</taxon>
    </lineage>
</organism>
<evidence type="ECO:0000256" key="1">
    <source>
        <dbReference type="SAM" id="MobiDB-lite"/>
    </source>
</evidence>
<feature type="region of interest" description="Disordered" evidence="1">
    <location>
        <begin position="283"/>
        <end position="336"/>
    </location>
</feature>
<evidence type="ECO:0000313" key="3">
    <source>
        <dbReference type="Proteomes" id="UP000193067"/>
    </source>
</evidence>
<feature type="compositionally biased region" description="Polar residues" evidence="1">
    <location>
        <begin position="284"/>
        <end position="310"/>
    </location>
</feature>
<dbReference type="OrthoDB" id="2729340at2759"/>
<reference evidence="2 3" key="1">
    <citation type="journal article" date="2015" name="Biotechnol. Biofuels">
        <title>Enhanced degradation of softwood versus hardwood by the white-rot fungus Pycnoporus coccineus.</title>
        <authorList>
            <person name="Couturier M."/>
            <person name="Navarro D."/>
            <person name="Chevret D."/>
            <person name="Henrissat B."/>
            <person name="Piumi F."/>
            <person name="Ruiz-Duenas F.J."/>
            <person name="Martinez A.T."/>
            <person name="Grigoriev I.V."/>
            <person name="Riley R."/>
            <person name="Lipzen A."/>
            <person name="Berrin J.G."/>
            <person name="Master E.R."/>
            <person name="Rosso M.N."/>
        </authorList>
    </citation>
    <scope>NUCLEOTIDE SEQUENCE [LARGE SCALE GENOMIC DNA]</scope>
    <source>
        <strain evidence="2 3">BRFM310</strain>
    </source>
</reference>